<comment type="caution">
    <text evidence="5">The sequence shown here is derived from an EMBL/GenBank/DDBJ whole genome shotgun (WGS) entry which is preliminary data.</text>
</comment>
<dbReference type="Pfam" id="PF00076">
    <property type="entry name" value="RRM_1"/>
    <property type="match status" value="1"/>
</dbReference>
<evidence type="ECO:0000256" key="2">
    <source>
        <dbReference type="PROSITE-ProRule" id="PRU00176"/>
    </source>
</evidence>
<dbReference type="Proteomes" id="UP000502823">
    <property type="component" value="Unassembled WGS sequence"/>
</dbReference>
<feature type="region of interest" description="Disordered" evidence="3">
    <location>
        <begin position="217"/>
        <end position="237"/>
    </location>
</feature>
<sequence length="455" mass="51349">MAKVQSSRAKIYEKKSSVADEATVHIESEGERLIKQLVQKQIDTQVSLSDQLNQNKEFQKSTEYVPLTRYTSGQISLQEFEDCTKRAAHIEGLKSSGLTEEEVQLLVDHGKGKDFFSEKYRRLESSVLNSRLEQVFLKIKSSEEKQKLDNSKQGGPSISRHQQELGLSVKPNSEHTRLLQFALSCQQSGSNRDLRPPNHPINNLKDLEHQLFGHLATKDQQKQKSKKSLSASTPKFKSQKATSKKLLSYGAKTLWDLEDTSIIKSPSKGTPKPCHVYSCKPETLYTVKDKKIVPLSEVPVLPVSVRSASHSSSGCNGEPFVVSDIEGSEIKTLCREDIQRNKLSVEQIKLLPRFQNYDKGSPSQVLFVKNLSNRVKEVDLVSVFGHLDDQGQKRIIYRLMTGRMKGQAFVTFPSVEKATEALELINGYILRKKPMILQYGHTLSSKKRMMVDIQS</sequence>
<feature type="domain" description="RRM" evidence="4">
    <location>
        <begin position="364"/>
        <end position="442"/>
    </location>
</feature>
<dbReference type="SMART" id="SM00360">
    <property type="entry name" value="RRM"/>
    <property type="match status" value="1"/>
</dbReference>
<dbReference type="InterPro" id="IPR045164">
    <property type="entry name" value="RBM41/RNPC3"/>
</dbReference>
<dbReference type="EMBL" id="BLKM01011744">
    <property type="protein sequence ID" value="GFG34179.1"/>
    <property type="molecule type" value="Genomic_DNA"/>
</dbReference>
<proteinExistence type="predicted"/>
<dbReference type="Gene3D" id="3.30.70.330">
    <property type="match status" value="1"/>
</dbReference>
<dbReference type="GO" id="GO:0000398">
    <property type="term" value="P:mRNA splicing, via spliceosome"/>
    <property type="evidence" value="ECO:0007669"/>
    <property type="project" value="TreeGrafter"/>
</dbReference>
<evidence type="ECO:0000313" key="6">
    <source>
        <dbReference type="Proteomes" id="UP000502823"/>
    </source>
</evidence>
<dbReference type="GO" id="GO:0005689">
    <property type="term" value="C:U12-type spliceosomal complex"/>
    <property type="evidence" value="ECO:0007669"/>
    <property type="project" value="TreeGrafter"/>
</dbReference>
<dbReference type="InParanoid" id="A0A6L2PNK2"/>
<protein>
    <recommendedName>
        <fullName evidence="4">RRM domain-containing protein</fullName>
    </recommendedName>
</protein>
<dbReference type="AlphaFoldDB" id="A0A6L2PNK2"/>
<reference evidence="6" key="1">
    <citation type="submission" date="2020-01" db="EMBL/GenBank/DDBJ databases">
        <title>Draft genome sequence of the Termite Coptotermes fromosanus.</title>
        <authorList>
            <person name="Itakura S."/>
            <person name="Yosikawa Y."/>
            <person name="Umezawa K."/>
        </authorList>
    </citation>
    <scope>NUCLEOTIDE SEQUENCE [LARGE SCALE GENOMIC DNA]</scope>
</reference>
<dbReference type="InterPro" id="IPR035979">
    <property type="entry name" value="RBD_domain_sf"/>
</dbReference>
<dbReference type="SUPFAM" id="SSF54928">
    <property type="entry name" value="RNA-binding domain, RBD"/>
    <property type="match status" value="1"/>
</dbReference>
<evidence type="ECO:0000259" key="4">
    <source>
        <dbReference type="PROSITE" id="PS50102"/>
    </source>
</evidence>
<name>A0A6L2PNK2_COPFO</name>
<dbReference type="PANTHER" id="PTHR16105">
    <property type="entry name" value="RNA-BINDING REGION-CONTAINING PROTEIN 3"/>
    <property type="match status" value="1"/>
</dbReference>
<evidence type="ECO:0000256" key="3">
    <source>
        <dbReference type="SAM" id="MobiDB-lite"/>
    </source>
</evidence>
<dbReference type="InterPro" id="IPR012677">
    <property type="entry name" value="Nucleotide-bd_a/b_plait_sf"/>
</dbReference>
<dbReference type="GO" id="GO:0030626">
    <property type="term" value="F:U12 snRNA binding"/>
    <property type="evidence" value="ECO:0007669"/>
    <property type="project" value="TreeGrafter"/>
</dbReference>
<organism evidence="5 6">
    <name type="scientific">Coptotermes formosanus</name>
    <name type="common">Formosan subterranean termite</name>
    <dbReference type="NCBI Taxonomy" id="36987"/>
    <lineage>
        <taxon>Eukaryota</taxon>
        <taxon>Metazoa</taxon>
        <taxon>Ecdysozoa</taxon>
        <taxon>Arthropoda</taxon>
        <taxon>Hexapoda</taxon>
        <taxon>Insecta</taxon>
        <taxon>Pterygota</taxon>
        <taxon>Neoptera</taxon>
        <taxon>Polyneoptera</taxon>
        <taxon>Dictyoptera</taxon>
        <taxon>Blattodea</taxon>
        <taxon>Blattoidea</taxon>
        <taxon>Termitoidae</taxon>
        <taxon>Rhinotermitidae</taxon>
        <taxon>Coptotermes</taxon>
    </lineage>
</organism>
<dbReference type="PROSITE" id="PS50102">
    <property type="entry name" value="RRM"/>
    <property type="match status" value="1"/>
</dbReference>
<dbReference type="InterPro" id="IPR000504">
    <property type="entry name" value="RRM_dom"/>
</dbReference>
<gene>
    <name evidence="5" type="ORF">Cfor_08159</name>
</gene>
<keyword evidence="6" id="KW-1185">Reference proteome</keyword>
<dbReference type="PANTHER" id="PTHR16105:SF2">
    <property type="entry name" value="RNA-BINDING PROTEIN 41"/>
    <property type="match status" value="1"/>
</dbReference>
<evidence type="ECO:0000313" key="5">
    <source>
        <dbReference type="EMBL" id="GFG34179.1"/>
    </source>
</evidence>
<dbReference type="GO" id="GO:0097157">
    <property type="term" value="F:pre-mRNA intronic binding"/>
    <property type="evidence" value="ECO:0007669"/>
    <property type="project" value="TreeGrafter"/>
</dbReference>
<evidence type="ECO:0000256" key="1">
    <source>
        <dbReference type="ARBA" id="ARBA00022884"/>
    </source>
</evidence>
<keyword evidence="1 2" id="KW-0694">RNA-binding</keyword>
<accession>A0A6L2PNK2</accession>
<dbReference type="OrthoDB" id="448399at2759"/>